<dbReference type="PROSITE" id="PS50222">
    <property type="entry name" value="EF_HAND_2"/>
    <property type="match status" value="2"/>
</dbReference>
<dbReference type="PROSITE" id="PS00018">
    <property type="entry name" value="EF_HAND_1"/>
    <property type="match status" value="2"/>
</dbReference>
<evidence type="ECO:0000259" key="1">
    <source>
        <dbReference type="PROSITE" id="PS50222"/>
    </source>
</evidence>
<comment type="caution">
    <text evidence="2">The sequence shown here is derived from an EMBL/GenBank/DDBJ whole genome shotgun (WGS) entry which is preliminary data.</text>
</comment>
<name>A0A0F9RYT9_9ZZZZ</name>
<dbReference type="InterPro" id="IPR011992">
    <property type="entry name" value="EF-hand-dom_pair"/>
</dbReference>
<organism evidence="2">
    <name type="scientific">marine sediment metagenome</name>
    <dbReference type="NCBI Taxonomy" id="412755"/>
    <lineage>
        <taxon>unclassified sequences</taxon>
        <taxon>metagenomes</taxon>
        <taxon>ecological metagenomes</taxon>
    </lineage>
</organism>
<dbReference type="Pfam" id="PF13202">
    <property type="entry name" value="EF-hand_5"/>
    <property type="match status" value="1"/>
</dbReference>
<dbReference type="PROSITE" id="PS51257">
    <property type="entry name" value="PROKAR_LIPOPROTEIN"/>
    <property type="match status" value="1"/>
</dbReference>
<feature type="domain" description="EF-hand" evidence="1">
    <location>
        <begin position="48"/>
        <end position="83"/>
    </location>
</feature>
<reference evidence="2" key="1">
    <citation type="journal article" date="2015" name="Nature">
        <title>Complex archaea that bridge the gap between prokaryotes and eukaryotes.</title>
        <authorList>
            <person name="Spang A."/>
            <person name="Saw J.H."/>
            <person name="Jorgensen S.L."/>
            <person name="Zaremba-Niedzwiedzka K."/>
            <person name="Martijn J."/>
            <person name="Lind A.E."/>
            <person name="van Eijk R."/>
            <person name="Schleper C."/>
            <person name="Guy L."/>
            <person name="Ettema T.J."/>
        </authorList>
    </citation>
    <scope>NUCLEOTIDE SEQUENCE</scope>
</reference>
<dbReference type="Gene3D" id="1.10.238.10">
    <property type="entry name" value="EF-hand"/>
    <property type="match status" value="2"/>
</dbReference>
<dbReference type="EMBL" id="LAZR01000900">
    <property type="protein sequence ID" value="KKN55102.1"/>
    <property type="molecule type" value="Genomic_DNA"/>
</dbReference>
<evidence type="ECO:0000313" key="2">
    <source>
        <dbReference type="EMBL" id="KKN55102.1"/>
    </source>
</evidence>
<feature type="domain" description="EF-hand" evidence="1">
    <location>
        <begin position="125"/>
        <end position="160"/>
    </location>
</feature>
<sequence>MKKLTLAATILASLSLAACSSNQGLERIDSDFASLDNDSDGYISKVEADDDSIWGHFSNIDTNMDNEISRKEFNTYMKLNNGKVATDSEVSESAFKAEIAKFDKIESSFASLDNDSNGYISVVEGNDDDISNHFGYMDKNQDKRISKSEFMGYIKKYGNAVAEDDALEAIKHS</sequence>
<dbReference type="AlphaFoldDB" id="A0A0F9RYT9"/>
<protein>
    <recommendedName>
        <fullName evidence="1">EF-hand domain-containing protein</fullName>
    </recommendedName>
</protein>
<dbReference type="InterPro" id="IPR002048">
    <property type="entry name" value="EF_hand_dom"/>
</dbReference>
<accession>A0A0F9RYT9</accession>
<gene>
    <name evidence="2" type="ORF">LCGC14_0585810</name>
</gene>
<dbReference type="SUPFAM" id="SSF47473">
    <property type="entry name" value="EF-hand"/>
    <property type="match status" value="1"/>
</dbReference>
<proteinExistence type="predicted"/>
<dbReference type="GO" id="GO:0005509">
    <property type="term" value="F:calcium ion binding"/>
    <property type="evidence" value="ECO:0007669"/>
    <property type="project" value="InterPro"/>
</dbReference>
<dbReference type="InterPro" id="IPR018247">
    <property type="entry name" value="EF_Hand_1_Ca_BS"/>
</dbReference>